<dbReference type="SMART" id="SM00671">
    <property type="entry name" value="SEL1"/>
    <property type="match status" value="3"/>
</dbReference>
<name>T1ALN8_9ZZZZ</name>
<feature type="non-terminal residue" evidence="2">
    <location>
        <position position="144"/>
    </location>
</feature>
<protein>
    <submittedName>
        <fullName evidence="2">Sel1 repeat family</fullName>
    </submittedName>
</protein>
<keyword evidence="1" id="KW-1133">Transmembrane helix</keyword>
<proteinExistence type="predicted"/>
<comment type="caution">
    <text evidence="2">The sequence shown here is derived from an EMBL/GenBank/DDBJ whole genome shotgun (WGS) entry which is preliminary data.</text>
</comment>
<dbReference type="InterPro" id="IPR006597">
    <property type="entry name" value="Sel1-like"/>
</dbReference>
<keyword evidence="1" id="KW-0812">Transmembrane</keyword>
<dbReference type="PANTHER" id="PTHR11102">
    <property type="entry name" value="SEL-1-LIKE PROTEIN"/>
    <property type="match status" value="1"/>
</dbReference>
<dbReference type="InterPro" id="IPR050767">
    <property type="entry name" value="Sel1_AlgK"/>
</dbReference>
<gene>
    <name evidence="2" type="ORF">B2A_04426</name>
</gene>
<reference evidence="2" key="1">
    <citation type="submission" date="2013-08" db="EMBL/GenBank/DDBJ databases">
        <authorList>
            <person name="Mendez C."/>
            <person name="Richter M."/>
            <person name="Ferrer M."/>
            <person name="Sanchez J."/>
        </authorList>
    </citation>
    <scope>NUCLEOTIDE SEQUENCE</scope>
</reference>
<evidence type="ECO:0000313" key="2">
    <source>
        <dbReference type="EMBL" id="EQD58297.1"/>
    </source>
</evidence>
<evidence type="ECO:0000256" key="1">
    <source>
        <dbReference type="SAM" id="Phobius"/>
    </source>
</evidence>
<dbReference type="Gene3D" id="1.25.40.10">
    <property type="entry name" value="Tetratricopeptide repeat domain"/>
    <property type="match status" value="1"/>
</dbReference>
<keyword evidence="1" id="KW-0472">Membrane</keyword>
<dbReference type="EMBL" id="AUZZ01002971">
    <property type="protein sequence ID" value="EQD58297.1"/>
    <property type="molecule type" value="Genomic_DNA"/>
</dbReference>
<dbReference type="SUPFAM" id="SSF81901">
    <property type="entry name" value="HCP-like"/>
    <property type="match status" value="1"/>
</dbReference>
<organism evidence="2">
    <name type="scientific">mine drainage metagenome</name>
    <dbReference type="NCBI Taxonomy" id="410659"/>
    <lineage>
        <taxon>unclassified sequences</taxon>
        <taxon>metagenomes</taxon>
        <taxon>ecological metagenomes</taxon>
    </lineage>
</organism>
<sequence length="144" mass="15732">MLLHWLGLGPVMQQGDIMKHAILGICLLAVCAAALATTAPAVALWRVGAAAYKAGNYSVALIDFKQAAFRGNAMAQLYLGEMYREGKGVPQNYVKAVKWYRLAALRGNAWAQSNLGEMYREGKGVPQDYAEAVKWFRLAVRRGG</sequence>
<dbReference type="InterPro" id="IPR011990">
    <property type="entry name" value="TPR-like_helical_dom_sf"/>
</dbReference>
<dbReference type="PANTHER" id="PTHR11102:SF160">
    <property type="entry name" value="ERAD-ASSOCIATED E3 UBIQUITIN-PROTEIN LIGASE COMPONENT HRD3"/>
    <property type="match status" value="1"/>
</dbReference>
<reference evidence="2" key="2">
    <citation type="journal article" date="2014" name="ISME J.">
        <title>Microbial stratification in low pH oxic and suboxic macroscopic growths along an acid mine drainage.</title>
        <authorList>
            <person name="Mendez-Garcia C."/>
            <person name="Mesa V."/>
            <person name="Sprenger R.R."/>
            <person name="Richter M."/>
            <person name="Diez M.S."/>
            <person name="Solano J."/>
            <person name="Bargiela R."/>
            <person name="Golyshina O.V."/>
            <person name="Manteca A."/>
            <person name="Ramos J.L."/>
            <person name="Gallego J.R."/>
            <person name="Llorente I."/>
            <person name="Martins Dos Santos V.A."/>
            <person name="Jensen O.N."/>
            <person name="Pelaez A.I."/>
            <person name="Sanchez J."/>
            <person name="Ferrer M."/>
        </authorList>
    </citation>
    <scope>NUCLEOTIDE SEQUENCE</scope>
</reference>
<accession>T1ALN8</accession>
<dbReference type="Pfam" id="PF08238">
    <property type="entry name" value="Sel1"/>
    <property type="match status" value="2"/>
</dbReference>
<feature type="transmembrane region" description="Helical" evidence="1">
    <location>
        <begin position="20"/>
        <end position="45"/>
    </location>
</feature>
<dbReference type="AlphaFoldDB" id="T1ALN8"/>